<organism evidence="1 2">
    <name type="scientific">Diversispora epigaea</name>
    <dbReference type="NCBI Taxonomy" id="1348612"/>
    <lineage>
        <taxon>Eukaryota</taxon>
        <taxon>Fungi</taxon>
        <taxon>Fungi incertae sedis</taxon>
        <taxon>Mucoromycota</taxon>
        <taxon>Glomeromycotina</taxon>
        <taxon>Glomeromycetes</taxon>
        <taxon>Diversisporales</taxon>
        <taxon>Diversisporaceae</taxon>
        <taxon>Diversispora</taxon>
    </lineage>
</organism>
<keyword evidence="2" id="KW-1185">Reference proteome</keyword>
<reference evidence="1 2" key="1">
    <citation type="submission" date="2018-08" db="EMBL/GenBank/DDBJ databases">
        <title>Genome and evolution of the arbuscular mycorrhizal fungus Diversispora epigaea (formerly Glomus versiforme) and its bacterial endosymbionts.</title>
        <authorList>
            <person name="Sun X."/>
            <person name="Fei Z."/>
            <person name="Harrison M."/>
        </authorList>
    </citation>
    <scope>NUCLEOTIDE SEQUENCE [LARGE SCALE GENOMIC DNA]</scope>
    <source>
        <strain evidence="1 2">IT104</strain>
    </source>
</reference>
<gene>
    <name evidence="1" type="ORF">Glove_57g115</name>
</gene>
<name>A0A397JFR0_9GLOM</name>
<protein>
    <submittedName>
        <fullName evidence="1">Uncharacterized protein</fullName>
    </submittedName>
</protein>
<dbReference type="Proteomes" id="UP000266861">
    <property type="component" value="Unassembled WGS sequence"/>
</dbReference>
<evidence type="ECO:0000313" key="2">
    <source>
        <dbReference type="Proteomes" id="UP000266861"/>
    </source>
</evidence>
<proteinExistence type="predicted"/>
<dbReference type="EMBL" id="PQFF01000054">
    <property type="protein sequence ID" value="RHZ85992.1"/>
    <property type="molecule type" value="Genomic_DNA"/>
</dbReference>
<dbReference type="AlphaFoldDB" id="A0A397JFR0"/>
<comment type="caution">
    <text evidence="1">The sequence shown here is derived from an EMBL/GenBank/DDBJ whole genome shotgun (WGS) entry which is preliminary data.</text>
</comment>
<sequence length="86" mass="10155">MTRRFTFDFNSTKLETEQLIKFNHLLELSELSKEEINNCDFLKTSEKECLGFEMQGMITHSSLLMIVKGGDKKNYEDREEVLLKIF</sequence>
<evidence type="ECO:0000313" key="1">
    <source>
        <dbReference type="EMBL" id="RHZ85992.1"/>
    </source>
</evidence>
<accession>A0A397JFR0</accession>